<reference evidence="2" key="1">
    <citation type="submission" date="2016-01" db="EMBL/GenBank/DDBJ databases">
        <authorList>
            <person name="Oliw E.H."/>
        </authorList>
    </citation>
    <scope>NUCLEOTIDE SEQUENCE</scope>
    <source>
        <strain evidence="2">Martignoni</strain>
    </source>
</reference>
<accession>A0A1B1UZM4</accession>
<name>A0A1B1UZM4_9ABAC</name>
<evidence type="ECO:0000259" key="1">
    <source>
        <dbReference type="Pfam" id="PF12299"/>
    </source>
</evidence>
<sequence>MSAAIKKIIGNVIEYFTGNLLSGNETNNNTVHHEQQQQRQCVDSSAHETEKPSAAGYSYIFKTRQIDCDGFNFNIRYLYKEKLWIVLADIVSGLKCEPFIDNIVADLAQHIKPLNELLFSKIETVDRIKCIDRIGVMKLLKRYVDRDNQHVLVEWFDRHVYGRSAIVDTTKMLMNLERQNGILINKLMGFENKIAELDKKITLHDNISSLYDSLCEHHKKKNLTSSSSSFLNGEDGVVSVRLPRNVSKHQHLAIFAKPIDDCANTKVAYLFGQKRHFQNRKRKFQDMELVYESVHPNPQMAIHVINEELEMKSFNCVKRARSVYEVDRELDVVKSFINDIVL</sequence>
<dbReference type="EMBL" id="KU707951">
    <property type="protein sequence ID" value="ANW12343.1"/>
    <property type="molecule type" value="Genomic_DNA"/>
</dbReference>
<feature type="domain" description="DUF3627" evidence="1">
    <location>
        <begin position="243"/>
        <end position="312"/>
    </location>
</feature>
<evidence type="ECO:0000313" key="3">
    <source>
        <dbReference type="EMBL" id="ANW12343.1"/>
    </source>
</evidence>
<dbReference type="Pfam" id="PF12299">
    <property type="entry name" value="DUF3627"/>
    <property type="match status" value="1"/>
</dbReference>
<gene>
    <name evidence="3" type="primary">masp6.13</name>
</gene>
<organism evidence="2">
    <name type="scientific">Malacosoma sp. alphabaculovirus</name>
    <dbReference type="NCBI Taxonomy" id="1881632"/>
    <lineage>
        <taxon>Viruses</taxon>
        <taxon>Viruses incertae sedis</taxon>
        <taxon>Naldaviricetes</taxon>
        <taxon>Lefavirales</taxon>
        <taxon>Baculoviridae</taxon>
        <taxon>Alphabaculovirus</taxon>
    </lineage>
</organism>
<dbReference type="EMBL" id="KU563146">
    <property type="protein sequence ID" value="ANW09692.1"/>
    <property type="molecule type" value="Genomic_DNA"/>
</dbReference>
<protein>
    <submittedName>
        <fullName evidence="2">Ac13</fullName>
    </submittedName>
</protein>
<proteinExistence type="predicted"/>
<evidence type="ECO:0000313" key="2">
    <source>
        <dbReference type="EMBL" id="ANW09692.1"/>
    </source>
</evidence>
<reference evidence="3" key="2">
    <citation type="submission" date="2016-02" db="EMBL/GenBank/DDBJ databases">
        <authorList>
            <person name="Wen L."/>
            <person name="He K."/>
            <person name="Yang H."/>
        </authorList>
    </citation>
    <scope>NUCLEOTIDE SEQUENCE</scope>
    <source>
        <strain evidence="3">164</strain>
    </source>
</reference>
<dbReference type="InterPro" id="IPR022549">
    <property type="entry name" value="DUF3627"/>
</dbReference>